<dbReference type="Proteomes" id="UP000323560">
    <property type="component" value="Chromosome"/>
</dbReference>
<gene>
    <name evidence="10 11" type="primary">cobT</name>
    <name evidence="11" type="ORF">FXF46_12960</name>
</gene>
<dbReference type="GO" id="GO:0009236">
    <property type="term" value="P:cobalamin biosynthetic process"/>
    <property type="evidence" value="ECO:0007669"/>
    <property type="project" value="UniProtKB-UniRule"/>
</dbReference>
<evidence type="ECO:0000313" key="11">
    <source>
        <dbReference type="EMBL" id="QEH97054.1"/>
    </source>
</evidence>
<evidence type="ECO:0000256" key="2">
    <source>
        <dbReference type="ARBA" id="ARBA00007110"/>
    </source>
</evidence>
<feature type="active site" description="Proton acceptor" evidence="10">
    <location>
        <position position="315"/>
    </location>
</feature>
<dbReference type="PANTHER" id="PTHR43463">
    <property type="entry name" value="NICOTINATE-NUCLEOTIDE--DIMETHYLBENZIMIDAZOLE PHOSPHORIBOSYLTRANSFERASE"/>
    <property type="match status" value="1"/>
</dbReference>
<dbReference type="InterPro" id="IPR017846">
    <property type="entry name" value="Nict_dMeBzImd_PRibTrfase_bact"/>
</dbReference>
<evidence type="ECO:0000256" key="6">
    <source>
        <dbReference type="ARBA" id="ARBA00022676"/>
    </source>
</evidence>
<dbReference type="EC" id="2.4.2.21" evidence="3 10"/>
<evidence type="ECO:0000256" key="3">
    <source>
        <dbReference type="ARBA" id="ARBA00011991"/>
    </source>
</evidence>
<evidence type="ECO:0000256" key="8">
    <source>
        <dbReference type="ARBA" id="ARBA00030686"/>
    </source>
</evidence>
<comment type="function">
    <text evidence="10">Catalyzes the synthesis of alpha-ribazole-5'-phosphate from nicotinate mononucleotide (NAMN) and 5,6-dimethylbenzimidazole (DMB).</text>
</comment>
<keyword evidence="7 10" id="KW-0808">Transferase</keyword>
<dbReference type="SUPFAM" id="SSF52733">
    <property type="entry name" value="Nicotinate mononucleotide:5,6-dimethylbenzimidazole phosphoribosyltransferase (CobT)"/>
    <property type="match status" value="1"/>
</dbReference>
<evidence type="ECO:0000256" key="10">
    <source>
        <dbReference type="HAMAP-Rule" id="MF_00230"/>
    </source>
</evidence>
<sequence length="353" mass="36841">MPTDASFSVPEIPFTSMADLRAACLSLPERNRTCGNRIRQRDAVLTKPPGSLGRLEELALWVGEWQGTERPTLDKVQITIFAGNHGVVQRGISPWPSEVTCQMVANFEHGGAAINQLARNAEANLNVVCLQNLQATEDLSQTAAMTQDGFLSAVSDGYRAVSKDADLFCAGEMGIGNTTPAAALCAALLGGSGSDWAGRGTGLDDKGVQLKAAVIDDALTLHGSAMSDPLEVARCLGGYELAAIMGSVLAARHHGIPVLLDGFVCTAAMLPLVKIAPEVLDHTRLSHCSAEAGHRKLAKALALVPLLDFGLRLGEASGAALAIPLLRGAIACHNGMATFAEAAVSQKSDSPTE</sequence>
<reference evidence="11 12" key="1">
    <citation type="submission" date="2019-08" db="EMBL/GenBank/DDBJ databases">
        <title>Gluconobacter frateurii HD924 genome.</title>
        <authorList>
            <person name="Liu Y."/>
            <person name="Zhang P."/>
        </authorList>
    </citation>
    <scope>NUCLEOTIDE SEQUENCE [LARGE SCALE GENOMIC DNA]</scope>
    <source>
        <strain evidence="11 12">HD924</strain>
    </source>
</reference>
<organism evidence="11 12">
    <name type="scientific">Gluconobacter thailandicus</name>
    <dbReference type="NCBI Taxonomy" id="257438"/>
    <lineage>
        <taxon>Bacteria</taxon>
        <taxon>Pseudomonadati</taxon>
        <taxon>Pseudomonadota</taxon>
        <taxon>Alphaproteobacteria</taxon>
        <taxon>Acetobacterales</taxon>
        <taxon>Acetobacteraceae</taxon>
        <taxon>Gluconobacter</taxon>
    </lineage>
</organism>
<dbReference type="EMBL" id="CP043043">
    <property type="protein sequence ID" value="QEH97054.1"/>
    <property type="molecule type" value="Genomic_DNA"/>
</dbReference>
<dbReference type="InterPro" id="IPR023195">
    <property type="entry name" value="Nict_dMeBzImd_PRibTrfase_N"/>
</dbReference>
<dbReference type="InterPro" id="IPR036087">
    <property type="entry name" value="Nict_dMeBzImd_PRibTrfase_sf"/>
</dbReference>
<dbReference type="NCBIfam" id="NF000996">
    <property type="entry name" value="PRK00105.1"/>
    <property type="match status" value="1"/>
</dbReference>
<keyword evidence="6 10" id="KW-0328">Glycosyltransferase</keyword>
<evidence type="ECO:0000256" key="7">
    <source>
        <dbReference type="ARBA" id="ARBA00022679"/>
    </source>
</evidence>
<evidence type="ECO:0000256" key="9">
    <source>
        <dbReference type="ARBA" id="ARBA00047340"/>
    </source>
</evidence>
<dbReference type="Gene3D" id="3.40.50.10210">
    <property type="match status" value="1"/>
</dbReference>
<dbReference type="KEGG" id="gti:FXF46_12960"/>
<dbReference type="PANTHER" id="PTHR43463:SF1">
    <property type="entry name" value="NICOTINATE-NUCLEOTIDE--DIMETHYLBENZIMIDAZOLE PHOSPHORIBOSYLTRANSFERASE"/>
    <property type="match status" value="1"/>
</dbReference>
<protein>
    <recommendedName>
        <fullName evidence="4 10">Nicotinate-nucleotide--dimethylbenzimidazole phosphoribosyltransferase</fullName>
        <shortName evidence="10">NN:DBI PRT</shortName>
        <ecNumber evidence="3 10">2.4.2.21</ecNumber>
    </recommendedName>
    <alternativeName>
        <fullName evidence="8 10">N(1)-alpha-phosphoribosyltransferase</fullName>
    </alternativeName>
</protein>
<dbReference type="NCBIfam" id="TIGR03160">
    <property type="entry name" value="cobT_DBIPRT"/>
    <property type="match status" value="1"/>
</dbReference>
<dbReference type="HAMAP" id="MF_00230">
    <property type="entry name" value="CobT"/>
    <property type="match status" value="1"/>
</dbReference>
<dbReference type="RefSeq" id="WP_148620768.1">
    <property type="nucleotide sequence ID" value="NZ_CP043043.1"/>
</dbReference>
<dbReference type="InterPro" id="IPR003200">
    <property type="entry name" value="Nict_dMeBzImd_PRibTrfase"/>
</dbReference>
<evidence type="ECO:0000313" key="12">
    <source>
        <dbReference type="Proteomes" id="UP000323560"/>
    </source>
</evidence>
<evidence type="ECO:0000256" key="5">
    <source>
        <dbReference type="ARBA" id="ARBA00022573"/>
    </source>
</evidence>
<comment type="catalytic activity">
    <reaction evidence="9 10">
        <text>5,6-dimethylbenzimidazole + nicotinate beta-D-ribonucleotide = alpha-ribazole 5'-phosphate + nicotinate + H(+)</text>
        <dbReference type="Rhea" id="RHEA:11196"/>
        <dbReference type="ChEBI" id="CHEBI:15378"/>
        <dbReference type="ChEBI" id="CHEBI:15890"/>
        <dbReference type="ChEBI" id="CHEBI:32544"/>
        <dbReference type="ChEBI" id="CHEBI:57502"/>
        <dbReference type="ChEBI" id="CHEBI:57918"/>
        <dbReference type="EC" id="2.4.2.21"/>
    </reaction>
</comment>
<dbReference type="Gene3D" id="1.10.1610.10">
    <property type="match status" value="1"/>
</dbReference>
<accession>A0AAP9JJ27</accession>
<comment type="pathway">
    <text evidence="1 10">Nucleoside biosynthesis; alpha-ribazole biosynthesis; alpha-ribazole from 5,6-dimethylbenzimidazole: step 1/2.</text>
</comment>
<dbReference type="CDD" id="cd02439">
    <property type="entry name" value="DMB-PRT_CobT"/>
    <property type="match status" value="1"/>
</dbReference>
<evidence type="ECO:0000256" key="4">
    <source>
        <dbReference type="ARBA" id="ARBA00015486"/>
    </source>
</evidence>
<proteinExistence type="inferred from homology"/>
<dbReference type="AlphaFoldDB" id="A0AAP9JJ27"/>
<dbReference type="GO" id="GO:0008939">
    <property type="term" value="F:nicotinate-nucleotide-dimethylbenzimidazole phosphoribosyltransferase activity"/>
    <property type="evidence" value="ECO:0007669"/>
    <property type="project" value="UniProtKB-UniRule"/>
</dbReference>
<evidence type="ECO:0000256" key="1">
    <source>
        <dbReference type="ARBA" id="ARBA00005049"/>
    </source>
</evidence>
<keyword evidence="5 10" id="KW-0169">Cobalamin biosynthesis</keyword>
<comment type="similarity">
    <text evidence="2 10">Belongs to the CobT family.</text>
</comment>
<name>A0AAP9JJ27_GLUTH</name>
<dbReference type="Pfam" id="PF02277">
    <property type="entry name" value="DBI_PRT"/>
    <property type="match status" value="1"/>
</dbReference>